<dbReference type="AGR" id="MGI:1923701"/>
<accession>A0A0U1RNF9</accession>
<evidence type="ECO:0000313" key="2">
    <source>
        <dbReference type="MGI" id="MGI:1923701"/>
    </source>
</evidence>
<gene>
    <name evidence="1 2" type="primary">Zfp180</name>
</gene>
<dbReference type="Antibodypedia" id="31184">
    <property type="antibodies" value="87 antibodies from 19 providers"/>
</dbReference>
<dbReference type="VEuPathDB" id="HostDB:ENSMUSG00000057101"/>
<dbReference type="Proteomes" id="UP000000589">
    <property type="component" value="Chromosome 7"/>
</dbReference>
<protein>
    <submittedName>
        <fullName evidence="1">Zinc finger protein 180</fullName>
    </submittedName>
</protein>
<dbReference type="GeneTree" id="ENSGT00940000162315"/>
<dbReference type="OrthoDB" id="6591996at2759"/>
<proteinExistence type="predicted"/>
<organism evidence="1 3">
    <name type="scientific">Mus musculus</name>
    <name type="common">Mouse</name>
    <dbReference type="NCBI Taxonomy" id="10090"/>
    <lineage>
        <taxon>Eukaryota</taxon>
        <taxon>Metazoa</taxon>
        <taxon>Chordata</taxon>
        <taxon>Craniata</taxon>
        <taxon>Vertebrata</taxon>
        <taxon>Euteleostomi</taxon>
        <taxon>Mammalia</taxon>
        <taxon>Eutheria</taxon>
        <taxon>Euarchontoglires</taxon>
        <taxon>Glires</taxon>
        <taxon>Rodentia</taxon>
        <taxon>Myomorpha</taxon>
        <taxon>Muroidea</taxon>
        <taxon>Muridae</taxon>
        <taxon>Murinae</taxon>
        <taxon>Mus</taxon>
        <taxon>Mus</taxon>
    </lineage>
</organism>
<reference evidence="1" key="3">
    <citation type="submission" date="2025-08" db="UniProtKB">
        <authorList>
            <consortium name="Ensembl"/>
        </authorList>
    </citation>
    <scope>IDENTIFICATION</scope>
    <source>
        <strain evidence="1">C57BL/6J</strain>
    </source>
</reference>
<dbReference type="Bgee" id="ENSMUSG00000057101">
    <property type="expression patterns" value="Expressed in embryonic brain and 234 other cell types or tissues"/>
</dbReference>
<reference evidence="1" key="4">
    <citation type="submission" date="2025-09" db="UniProtKB">
        <authorList>
            <consortium name="Ensembl"/>
        </authorList>
    </citation>
    <scope>IDENTIFICATION</scope>
    <source>
        <strain evidence="1">C57BL/6J</strain>
    </source>
</reference>
<dbReference type="MGI" id="MGI:1923701">
    <property type="gene designation" value="Zfp180"/>
</dbReference>
<keyword evidence="3" id="KW-1185">Reference proteome</keyword>
<evidence type="ECO:0000313" key="3">
    <source>
        <dbReference type="Proteomes" id="UP000000589"/>
    </source>
</evidence>
<name>A0A0U1RNF9_MOUSE</name>
<reference evidence="1 3" key="1">
    <citation type="journal article" date="2009" name="PLoS Biol.">
        <title>Lineage-specific biology revealed by a finished genome assembly of the mouse.</title>
        <authorList>
            <consortium name="Mouse Genome Sequencing Consortium"/>
            <person name="Church D.M."/>
            <person name="Goodstadt L."/>
            <person name="Hillier L.W."/>
            <person name="Zody M.C."/>
            <person name="Goldstein S."/>
            <person name="She X."/>
            <person name="Bult C.J."/>
            <person name="Agarwala R."/>
            <person name="Cherry J.L."/>
            <person name="DiCuccio M."/>
            <person name="Hlavina W."/>
            <person name="Kapustin Y."/>
            <person name="Meric P."/>
            <person name="Maglott D."/>
            <person name="Birtle Z."/>
            <person name="Marques A.C."/>
            <person name="Graves T."/>
            <person name="Zhou S."/>
            <person name="Teague B."/>
            <person name="Potamousis K."/>
            <person name="Churas C."/>
            <person name="Place M."/>
            <person name="Herschleb J."/>
            <person name="Runnheim R."/>
            <person name="Forrest D."/>
            <person name="Amos-Landgraf J."/>
            <person name="Schwartz D.C."/>
            <person name="Cheng Z."/>
            <person name="Lindblad-Toh K."/>
            <person name="Eichler E.E."/>
            <person name="Ponting C.P."/>
        </authorList>
    </citation>
    <scope>NUCLEOTIDE SEQUENCE [LARGE SCALE GENOMIC DNA]</scope>
    <source>
        <strain evidence="1 3">C57BL/6J</strain>
    </source>
</reference>
<evidence type="ECO:0000313" key="1">
    <source>
        <dbReference type="Ensembl" id="ENSMUSP00000145547.2"/>
    </source>
</evidence>
<sequence>MEQQDDESLESLQACVEEESITHQRLAFPLISWKPVGPSDSLLSAPLSWGYRTLFYPKR</sequence>
<dbReference type="AlphaFoldDB" id="A0A0U1RNF9"/>
<reference evidence="1 3" key="2">
    <citation type="journal article" date="2011" name="PLoS Biol.">
        <title>Modernizing reference genome assemblies.</title>
        <authorList>
            <person name="Church D.M."/>
            <person name="Schneider V.A."/>
            <person name="Graves T."/>
            <person name="Auger K."/>
            <person name="Cunningham F."/>
            <person name="Bouk N."/>
            <person name="Chen H.C."/>
            <person name="Agarwala R."/>
            <person name="McLaren W.M."/>
            <person name="Ritchie G.R."/>
            <person name="Albracht D."/>
            <person name="Kremitzki M."/>
            <person name="Rock S."/>
            <person name="Kotkiewicz H."/>
            <person name="Kremitzki C."/>
            <person name="Wollam A."/>
            <person name="Trani L."/>
            <person name="Fulton L."/>
            <person name="Fulton R."/>
            <person name="Matthews L."/>
            <person name="Whitehead S."/>
            <person name="Chow W."/>
            <person name="Torrance J."/>
            <person name="Dunn M."/>
            <person name="Harden G."/>
            <person name="Threadgold G."/>
            <person name="Wood J."/>
            <person name="Collins J."/>
            <person name="Heath P."/>
            <person name="Griffiths G."/>
            <person name="Pelan S."/>
            <person name="Grafham D."/>
            <person name="Eichler E.E."/>
            <person name="Weinstock G."/>
            <person name="Mardis E.R."/>
            <person name="Wilson R.K."/>
            <person name="Howe K."/>
            <person name="Flicek P."/>
            <person name="Hubbard T."/>
        </authorList>
    </citation>
    <scope>NUCLEOTIDE SEQUENCE [LARGE SCALE GENOMIC DNA]</scope>
    <source>
        <strain evidence="1 3">C57BL/6J</strain>
    </source>
</reference>
<dbReference type="ExpressionAtlas" id="A0A0U1RNF9">
    <property type="expression patterns" value="baseline and differential"/>
</dbReference>
<dbReference type="Ensembl" id="ENSMUST00000206184.2">
    <property type="protein sequence ID" value="ENSMUSP00000145547.2"/>
    <property type="gene ID" value="ENSMUSG00000057101.9"/>
</dbReference>